<dbReference type="AlphaFoldDB" id="F6EEP8"/>
<organism evidence="1 2">
    <name type="scientific">Hoyosella subflava (strain DSM 45089 / JCM 17490 / NBRC 109087 / DQS3-9A1)</name>
    <name type="common">Amycolicicoccus subflavus</name>
    <dbReference type="NCBI Taxonomy" id="443218"/>
    <lineage>
        <taxon>Bacteria</taxon>
        <taxon>Bacillati</taxon>
        <taxon>Actinomycetota</taxon>
        <taxon>Actinomycetes</taxon>
        <taxon>Mycobacteriales</taxon>
        <taxon>Hoyosellaceae</taxon>
        <taxon>Hoyosella</taxon>
    </lineage>
</organism>
<keyword evidence="2" id="KW-1185">Reference proteome</keyword>
<gene>
    <name evidence="1" type="ordered locus">AS9A_2401</name>
</gene>
<evidence type="ECO:0000313" key="2">
    <source>
        <dbReference type="Proteomes" id="UP000009235"/>
    </source>
</evidence>
<dbReference type="EMBL" id="CP002786">
    <property type="protein sequence ID" value="AEF40848.1"/>
    <property type="molecule type" value="Genomic_DNA"/>
</dbReference>
<proteinExistence type="predicted"/>
<evidence type="ECO:0000313" key="1">
    <source>
        <dbReference type="EMBL" id="AEF40848.1"/>
    </source>
</evidence>
<accession>F6EEP8</accession>
<sequence>MVRNVKKKCFLSGAFQSAMQPGQHLGVVTTTTKFAYEAPVITCFHDGSSFG</sequence>
<dbReference type="HOGENOM" id="CLU_3094864_0_0_11"/>
<name>F6EEP8_HOYSD</name>
<dbReference type="Proteomes" id="UP000009235">
    <property type="component" value="Chromosome"/>
</dbReference>
<reference evidence="1 2" key="1">
    <citation type="journal article" date="2011" name="J. Bacteriol.">
        <title>Complete genome sequence of Amycolicicoccus subflavus DQS3-9A1T, an actinomycete isolated from crude oil-polluted soil.</title>
        <authorList>
            <person name="Cai M."/>
            <person name="Chen W.M."/>
            <person name="Nie Y."/>
            <person name="Chi C.Q."/>
            <person name="Wang Y.N."/>
            <person name="Tang Y.Q."/>
            <person name="Li G.Y."/>
            <person name="Wu X.L."/>
        </authorList>
    </citation>
    <scope>NUCLEOTIDE SEQUENCE [LARGE SCALE GENOMIC DNA]</scope>
    <source>
        <strain evidence="2">DSM 45089 / DQS3-9A1</strain>
    </source>
</reference>
<protein>
    <submittedName>
        <fullName evidence="1">Uncharacterized protein</fullName>
    </submittedName>
</protein>
<dbReference type="KEGG" id="asd:AS9A_2401"/>